<proteinExistence type="predicted"/>
<protein>
    <submittedName>
        <fullName evidence="1">Uncharacterized protein</fullName>
    </submittedName>
</protein>
<dbReference type="Proteomes" id="UP000078396">
    <property type="component" value="Unassembled WGS sequence"/>
</dbReference>
<dbReference type="OrthoDB" id="4761912at2"/>
<gene>
    <name evidence="1" type="ORF">A4X20_14540</name>
</gene>
<dbReference type="AlphaFoldDB" id="A0A178LZF9"/>
<reference evidence="1 2" key="1">
    <citation type="submission" date="2016-04" db="EMBL/GenBank/DDBJ databases">
        <title>Draft Genome Sequences of Staphylococcus capitis Strain H36, S. capitis Strain H65, S. cohnii Strain H62, S. hominis Strain H69, Mycobacterium iranicum Strain H39, Plantibacter sp. Strain H53, Pseudomonas oryzihabitans Strain H72, and Microbacterium sp. Strain H83, isolated from residential settings.</title>
        <authorList>
            <person name="Lymperopoulou D."/>
            <person name="Adams R.I."/>
            <person name="Lindow S."/>
            <person name="Coil D.A."/>
            <person name="Jospin G."/>
            <person name="Eisen J.A."/>
        </authorList>
    </citation>
    <scope>NUCLEOTIDE SEQUENCE [LARGE SCALE GENOMIC DNA]</scope>
    <source>
        <strain evidence="1 2">H39</strain>
    </source>
</reference>
<evidence type="ECO:0000313" key="2">
    <source>
        <dbReference type="Proteomes" id="UP000078396"/>
    </source>
</evidence>
<dbReference type="RefSeq" id="WP_064280666.1">
    <property type="nucleotide sequence ID" value="NZ_LWCS01000013.1"/>
</dbReference>
<dbReference type="EMBL" id="LWCS01000013">
    <property type="protein sequence ID" value="OAN40335.1"/>
    <property type="molecule type" value="Genomic_DNA"/>
</dbReference>
<organism evidence="1 2">
    <name type="scientific">Mycolicibacterium iranicum</name>
    <name type="common">Mycobacterium iranicum</name>
    <dbReference type="NCBI Taxonomy" id="912594"/>
    <lineage>
        <taxon>Bacteria</taxon>
        <taxon>Bacillati</taxon>
        <taxon>Actinomycetota</taxon>
        <taxon>Actinomycetes</taxon>
        <taxon>Mycobacteriales</taxon>
        <taxon>Mycobacteriaceae</taxon>
        <taxon>Mycolicibacterium</taxon>
    </lineage>
</organism>
<evidence type="ECO:0000313" key="1">
    <source>
        <dbReference type="EMBL" id="OAN40335.1"/>
    </source>
</evidence>
<sequence length="150" mass="16704">MRPGDEMLVPDEDGPWPQAAMHGRILDIRDDEASGYIVINGELIRGASGLFEKPALPGEVLQRLLQPGGPVPGTESILVRANDLWKWVGVQMNDPNGSPEQYLIRTFRRVHDDEINGEAVELKLQSVWNRQKVNTITLMASATVSFHGHR</sequence>
<comment type="caution">
    <text evidence="1">The sequence shown here is derived from an EMBL/GenBank/DDBJ whole genome shotgun (WGS) entry which is preliminary data.</text>
</comment>
<accession>A0A178LZF9</accession>
<name>A0A178LZF9_MYCIR</name>